<dbReference type="EMBL" id="QXFT01005156">
    <property type="protein sequence ID" value="KAE9273962.1"/>
    <property type="molecule type" value="Genomic_DNA"/>
</dbReference>
<name>A0A6A4BIT5_9STRA</name>
<evidence type="ECO:0000256" key="1">
    <source>
        <dbReference type="SAM" id="SignalP"/>
    </source>
</evidence>
<keyword evidence="4" id="KW-1185">Reference proteome</keyword>
<evidence type="ECO:0008006" key="5">
    <source>
        <dbReference type="Google" id="ProtNLM"/>
    </source>
</evidence>
<evidence type="ECO:0000313" key="4">
    <source>
        <dbReference type="Proteomes" id="UP000434957"/>
    </source>
</evidence>
<dbReference type="AlphaFoldDB" id="A0A6A4BIT5"/>
<protein>
    <recommendedName>
        <fullName evidence="5">BED-type domain-containing protein</fullName>
    </recommendedName>
</protein>
<keyword evidence="1" id="KW-0732">Signal</keyword>
<reference evidence="2 4" key="1">
    <citation type="submission" date="2018-08" db="EMBL/GenBank/DDBJ databases">
        <title>Genomic investigation of the strawberry pathogen Phytophthora fragariae indicates pathogenicity is determined by transcriptional variation in three key races.</title>
        <authorList>
            <person name="Adams T.M."/>
            <person name="Armitage A.D."/>
            <person name="Sobczyk M.K."/>
            <person name="Bates H.J."/>
            <person name="Dunwell J.M."/>
            <person name="Nellist C.F."/>
            <person name="Harrison R.J."/>
        </authorList>
    </citation>
    <scope>NUCLEOTIDE SEQUENCE [LARGE SCALE GENOMIC DNA]</scope>
    <source>
        <strain evidence="2 4">SCRP333</strain>
    </source>
</reference>
<proteinExistence type="predicted"/>
<evidence type="ECO:0000313" key="2">
    <source>
        <dbReference type="EMBL" id="KAE9273962.1"/>
    </source>
</evidence>
<gene>
    <name evidence="2" type="ORF">PR003_g29750</name>
    <name evidence="3" type="ORF">PR003_g29751</name>
</gene>
<sequence length="51" mass="6124">MRTHWKQWWQFRCSTTTLWRCWRCPARGLGVGGARHSVETHYAHRHGDTSK</sequence>
<comment type="caution">
    <text evidence="2">The sequence shown here is derived from an EMBL/GenBank/DDBJ whole genome shotgun (WGS) entry which is preliminary data.</text>
</comment>
<accession>A0A6A4BIT5</accession>
<dbReference type="Proteomes" id="UP000434957">
    <property type="component" value="Unassembled WGS sequence"/>
</dbReference>
<feature type="chain" id="PRO_5036167064" description="BED-type domain-containing protein" evidence="1">
    <location>
        <begin position="16"/>
        <end position="51"/>
    </location>
</feature>
<evidence type="ECO:0000313" key="3">
    <source>
        <dbReference type="EMBL" id="KAE9273963.1"/>
    </source>
</evidence>
<organism evidence="2 4">
    <name type="scientific">Phytophthora rubi</name>
    <dbReference type="NCBI Taxonomy" id="129364"/>
    <lineage>
        <taxon>Eukaryota</taxon>
        <taxon>Sar</taxon>
        <taxon>Stramenopiles</taxon>
        <taxon>Oomycota</taxon>
        <taxon>Peronosporomycetes</taxon>
        <taxon>Peronosporales</taxon>
        <taxon>Peronosporaceae</taxon>
        <taxon>Phytophthora</taxon>
    </lineage>
</organism>
<dbReference type="EMBL" id="QXFT01005156">
    <property type="protein sequence ID" value="KAE9273963.1"/>
    <property type="molecule type" value="Genomic_DNA"/>
</dbReference>
<feature type="signal peptide" evidence="1">
    <location>
        <begin position="1"/>
        <end position="15"/>
    </location>
</feature>